<keyword evidence="3" id="KW-1185">Reference proteome</keyword>
<evidence type="ECO:0000313" key="2">
    <source>
        <dbReference type="EMBL" id="KAJ9143563.1"/>
    </source>
</evidence>
<feature type="region of interest" description="Disordered" evidence="1">
    <location>
        <begin position="1"/>
        <end position="85"/>
    </location>
</feature>
<feature type="region of interest" description="Disordered" evidence="1">
    <location>
        <begin position="111"/>
        <end position="143"/>
    </location>
</feature>
<feature type="compositionally biased region" description="Polar residues" evidence="1">
    <location>
        <begin position="127"/>
        <end position="143"/>
    </location>
</feature>
<feature type="region of interest" description="Disordered" evidence="1">
    <location>
        <begin position="346"/>
        <end position="377"/>
    </location>
</feature>
<name>A0AA38VP65_9PEZI</name>
<dbReference type="AlphaFoldDB" id="A0AA38VP65"/>
<organism evidence="2 3">
    <name type="scientific">Coniochaeta hoffmannii</name>
    <dbReference type="NCBI Taxonomy" id="91930"/>
    <lineage>
        <taxon>Eukaryota</taxon>
        <taxon>Fungi</taxon>
        <taxon>Dikarya</taxon>
        <taxon>Ascomycota</taxon>
        <taxon>Pezizomycotina</taxon>
        <taxon>Sordariomycetes</taxon>
        <taxon>Sordariomycetidae</taxon>
        <taxon>Coniochaetales</taxon>
        <taxon>Coniochaetaceae</taxon>
        <taxon>Coniochaeta</taxon>
    </lineage>
</organism>
<reference evidence="2" key="1">
    <citation type="submission" date="2022-07" db="EMBL/GenBank/DDBJ databases">
        <title>Fungi with potential for degradation of polypropylene.</title>
        <authorList>
            <person name="Gostincar C."/>
        </authorList>
    </citation>
    <scope>NUCLEOTIDE SEQUENCE</scope>
    <source>
        <strain evidence="2">EXF-13287</strain>
    </source>
</reference>
<dbReference type="EMBL" id="JANBVN010000111">
    <property type="protein sequence ID" value="KAJ9143563.1"/>
    <property type="molecule type" value="Genomic_DNA"/>
</dbReference>
<feature type="compositionally biased region" description="Polar residues" evidence="1">
    <location>
        <begin position="367"/>
        <end position="377"/>
    </location>
</feature>
<dbReference type="Proteomes" id="UP001174691">
    <property type="component" value="Unassembled WGS sequence"/>
</dbReference>
<protein>
    <submittedName>
        <fullName evidence="2">Uncharacterized protein</fullName>
    </submittedName>
</protein>
<evidence type="ECO:0000313" key="3">
    <source>
        <dbReference type="Proteomes" id="UP001174691"/>
    </source>
</evidence>
<proteinExistence type="predicted"/>
<gene>
    <name evidence="2" type="ORF">NKR19_g6824</name>
</gene>
<evidence type="ECO:0000256" key="1">
    <source>
        <dbReference type="SAM" id="MobiDB-lite"/>
    </source>
</evidence>
<feature type="compositionally biased region" description="Polar residues" evidence="1">
    <location>
        <begin position="350"/>
        <end position="360"/>
    </location>
</feature>
<sequence>MARGTLPSAGFQLALPDSEQFSSPTNEAQGNQQSSASPDTVHGNQQSNGGNGQQHIARQHANAQQHDKGQQQNAQGDQGRDPNGNQFHRVISAELKQLMQATAPAQNMITQAKPGLQPQRARRGPDNGTNGQTSHAIGSDSSPNVQAFNGQTMMASVTPVPQQQQPIMPTSNHNSPQVPHGYSRNYQQPVQPVQAFDRQNMMVQGSSGYQQNPVMLGQASMSNQQLHCFPGAMYAQPGHGNNIMPSGPLDGQQYEQGSFPSNAFDEFIQGDATSAMFNLQQPGVMMPDNPFNFQPAMGHMANNNNNMTTQQHYMGFVSGSDQFQHSSELQNLFQDMQGQDLLHRLDQNPEHQSGTPSTPTRVRAEAGNQNVVDSMEA</sequence>
<feature type="compositionally biased region" description="Polar residues" evidence="1">
    <location>
        <begin position="19"/>
        <end position="38"/>
    </location>
</feature>
<comment type="caution">
    <text evidence="2">The sequence shown here is derived from an EMBL/GenBank/DDBJ whole genome shotgun (WGS) entry which is preliminary data.</text>
</comment>
<accession>A0AA38VP65</accession>